<gene>
    <name evidence="1" type="ORF">EVEC_LOCUS3514</name>
</gene>
<name>A0A0N4V1H8_ENTVE</name>
<evidence type="ECO:0000313" key="1">
    <source>
        <dbReference type="EMBL" id="VDD88371.1"/>
    </source>
</evidence>
<reference evidence="3" key="1">
    <citation type="submission" date="2017-02" db="UniProtKB">
        <authorList>
            <consortium name="WormBaseParasite"/>
        </authorList>
    </citation>
    <scope>IDENTIFICATION</scope>
</reference>
<dbReference type="WBParaSite" id="EVEC_0000380601-mRNA-1">
    <property type="protein sequence ID" value="EVEC_0000380601-mRNA-1"/>
    <property type="gene ID" value="EVEC_0000380601"/>
</dbReference>
<dbReference type="AlphaFoldDB" id="A0A0N4V1H8"/>
<dbReference type="EMBL" id="UXUI01007612">
    <property type="protein sequence ID" value="VDD88371.1"/>
    <property type="molecule type" value="Genomic_DNA"/>
</dbReference>
<dbReference type="STRING" id="51028.A0A0N4V1H8"/>
<evidence type="ECO:0000313" key="3">
    <source>
        <dbReference type="WBParaSite" id="EVEC_0000380601-mRNA-1"/>
    </source>
</evidence>
<dbReference type="PANTHER" id="PTHR47331">
    <property type="entry name" value="PHD-TYPE DOMAIN-CONTAINING PROTEIN"/>
    <property type="match status" value="1"/>
</dbReference>
<evidence type="ECO:0000313" key="2">
    <source>
        <dbReference type="Proteomes" id="UP000274131"/>
    </source>
</evidence>
<dbReference type="Proteomes" id="UP000274131">
    <property type="component" value="Unassembled WGS sequence"/>
</dbReference>
<keyword evidence="2" id="KW-1185">Reference proteome</keyword>
<organism evidence="3">
    <name type="scientific">Enterobius vermicularis</name>
    <name type="common">Human pinworm</name>
    <dbReference type="NCBI Taxonomy" id="51028"/>
    <lineage>
        <taxon>Eukaryota</taxon>
        <taxon>Metazoa</taxon>
        <taxon>Ecdysozoa</taxon>
        <taxon>Nematoda</taxon>
        <taxon>Chromadorea</taxon>
        <taxon>Rhabditida</taxon>
        <taxon>Spirurina</taxon>
        <taxon>Oxyuridomorpha</taxon>
        <taxon>Oxyuroidea</taxon>
        <taxon>Oxyuridae</taxon>
        <taxon>Enterobius</taxon>
    </lineage>
</organism>
<protein>
    <submittedName>
        <fullName evidence="1 3">Uncharacterized protein</fullName>
    </submittedName>
</protein>
<dbReference type="OrthoDB" id="5866170at2759"/>
<reference evidence="1 2" key="2">
    <citation type="submission" date="2018-10" db="EMBL/GenBank/DDBJ databases">
        <authorList>
            <consortium name="Pathogen Informatics"/>
        </authorList>
    </citation>
    <scope>NUCLEOTIDE SEQUENCE [LARGE SCALE GENOMIC DNA]</scope>
</reference>
<accession>A0A0N4V1H8</accession>
<proteinExistence type="predicted"/>
<sequence length="183" mass="20998">MRENTDLLKEYDKFLKDRLKRGIIKVTGRTNGTLVHCVPHQAALTSKKRKTKFWVVFDVSAKLAVGTSLNKAFYQGPVDNLLIGIENEDVKQKIYKEAKRMFKAAFINLRSFSLNDPEIMSKIPKSDQKIVVEHSLLMLIWNRKNETLCMQLKAFEGSTKRELAQFIASHFDLLGLLSPIFLP</sequence>